<evidence type="ECO:0000256" key="5">
    <source>
        <dbReference type="SAM" id="Phobius"/>
    </source>
</evidence>
<dbReference type="GO" id="GO:0016020">
    <property type="term" value="C:membrane"/>
    <property type="evidence" value="ECO:0007669"/>
    <property type="project" value="UniProtKB-SubCell"/>
</dbReference>
<dbReference type="InterPro" id="IPR001129">
    <property type="entry name" value="Membr-assoc_MAPEG"/>
</dbReference>
<dbReference type="SUPFAM" id="SSF161084">
    <property type="entry name" value="MAPEG domain-like"/>
    <property type="match status" value="1"/>
</dbReference>
<sequence>MTSELWALLCSAILCLALPALYGPLHARQTGQAALIGNREDIPEPTGAAGRGLRAHRNLVENLLPFAIVVLTARFASISNVMTVLGAWLFLGARVVHAGCYITGVTGIRTLAWLTGVAGTLLIIIQIF</sequence>
<protein>
    <submittedName>
        <fullName evidence="6">MAPEG family protein</fullName>
    </submittedName>
    <submittedName>
        <fullName evidence="7">Putative MAPEG superfamily protein</fullName>
    </submittedName>
</protein>
<evidence type="ECO:0000313" key="7">
    <source>
        <dbReference type="EMBL" id="RDI40821.1"/>
    </source>
</evidence>
<evidence type="ECO:0000256" key="4">
    <source>
        <dbReference type="ARBA" id="ARBA00023136"/>
    </source>
</evidence>
<keyword evidence="4 5" id="KW-0472">Membrane</keyword>
<keyword evidence="8" id="KW-1185">Reference proteome</keyword>
<dbReference type="EMBL" id="JABEQI010000001">
    <property type="protein sequence ID" value="MBB2185375.1"/>
    <property type="molecule type" value="Genomic_DNA"/>
</dbReference>
<dbReference type="Pfam" id="PF01124">
    <property type="entry name" value="MAPEG"/>
    <property type="match status" value="1"/>
</dbReference>
<dbReference type="AlphaFoldDB" id="A0A370GAS5"/>
<dbReference type="OrthoDB" id="7743618at2"/>
<dbReference type="InterPro" id="IPR023352">
    <property type="entry name" value="MAPEG-like_dom_sf"/>
</dbReference>
<organism evidence="7 8">
    <name type="scientific">Gluconacetobacter liquefaciens</name>
    <name type="common">Acetobacter liquefaciens</name>
    <dbReference type="NCBI Taxonomy" id="89584"/>
    <lineage>
        <taxon>Bacteria</taxon>
        <taxon>Pseudomonadati</taxon>
        <taxon>Pseudomonadota</taxon>
        <taxon>Alphaproteobacteria</taxon>
        <taxon>Acetobacterales</taxon>
        <taxon>Acetobacteraceae</taxon>
        <taxon>Gluconacetobacter</taxon>
    </lineage>
</organism>
<reference evidence="7 8" key="1">
    <citation type="submission" date="2018-07" db="EMBL/GenBank/DDBJ databases">
        <title>Genomic Encyclopedia of Type Strains, Phase IV (KMG-IV): sequencing the most valuable type-strain genomes for metagenomic binning, comparative biology and taxonomic classification.</title>
        <authorList>
            <person name="Goeker M."/>
        </authorList>
    </citation>
    <scope>NUCLEOTIDE SEQUENCE [LARGE SCALE GENOMIC DNA]</scope>
    <source>
        <strain evidence="7 8">DSM 5603</strain>
    </source>
</reference>
<dbReference type="PANTHER" id="PTHR35371">
    <property type="entry name" value="INNER MEMBRANE PROTEIN"/>
    <property type="match status" value="1"/>
</dbReference>
<dbReference type="EMBL" id="QQAW01000001">
    <property type="protein sequence ID" value="RDI40821.1"/>
    <property type="molecule type" value="Genomic_DNA"/>
</dbReference>
<comment type="subcellular location">
    <subcellularLocation>
        <location evidence="1">Membrane</location>
    </subcellularLocation>
</comment>
<evidence type="ECO:0000256" key="2">
    <source>
        <dbReference type="ARBA" id="ARBA00022692"/>
    </source>
</evidence>
<dbReference type="Proteomes" id="UP000254958">
    <property type="component" value="Unassembled WGS sequence"/>
</dbReference>
<gene>
    <name evidence="7" type="ORF">C7453_101620</name>
    <name evidence="6" type="ORF">HLH32_03045</name>
</gene>
<proteinExistence type="predicted"/>
<reference evidence="6 9" key="2">
    <citation type="submission" date="2020-04" db="EMBL/GenBank/DDBJ databases">
        <title>Description of novel Gluconacetobacter.</title>
        <authorList>
            <person name="Sombolestani A."/>
        </authorList>
    </citation>
    <scope>NUCLEOTIDE SEQUENCE [LARGE SCALE GENOMIC DNA]</scope>
    <source>
        <strain evidence="6 9">LMG 1382</strain>
    </source>
</reference>
<accession>A0A370GAS5</accession>
<keyword evidence="2 5" id="KW-0812">Transmembrane</keyword>
<evidence type="ECO:0000313" key="8">
    <source>
        <dbReference type="Proteomes" id="UP000254958"/>
    </source>
</evidence>
<dbReference type="Gene3D" id="1.20.120.550">
    <property type="entry name" value="Membrane associated eicosanoid/glutathione metabolism-like domain"/>
    <property type="match status" value="1"/>
</dbReference>
<dbReference type="Proteomes" id="UP000562982">
    <property type="component" value="Unassembled WGS sequence"/>
</dbReference>
<evidence type="ECO:0000256" key="1">
    <source>
        <dbReference type="ARBA" id="ARBA00004370"/>
    </source>
</evidence>
<dbReference type="RefSeq" id="WP_114725834.1">
    <property type="nucleotide sequence ID" value="NZ_BJMI01000040.1"/>
</dbReference>
<feature type="transmembrane region" description="Helical" evidence="5">
    <location>
        <begin position="111"/>
        <end position="127"/>
    </location>
</feature>
<keyword evidence="3 5" id="KW-1133">Transmembrane helix</keyword>
<evidence type="ECO:0000313" key="9">
    <source>
        <dbReference type="Proteomes" id="UP000562982"/>
    </source>
</evidence>
<evidence type="ECO:0000313" key="6">
    <source>
        <dbReference type="EMBL" id="MBB2185375.1"/>
    </source>
</evidence>
<comment type="caution">
    <text evidence="7">The sequence shown here is derived from an EMBL/GenBank/DDBJ whole genome shotgun (WGS) entry which is preliminary data.</text>
</comment>
<feature type="transmembrane region" description="Helical" evidence="5">
    <location>
        <begin position="63"/>
        <end position="91"/>
    </location>
</feature>
<evidence type="ECO:0000256" key="3">
    <source>
        <dbReference type="ARBA" id="ARBA00022989"/>
    </source>
</evidence>
<name>A0A370GAS5_GLULI</name>
<dbReference type="PANTHER" id="PTHR35371:SF1">
    <property type="entry name" value="BLR7753 PROTEIN"/>
    <property type="match status" value="1"/>
</dbReference>